<dbReference type="OrthoDB" id="2976553at2759"/>
<accession>A0A9P6ADQ3</accession>
<organism evidence="1 2">
    <name type="scientific">Hydnum rufescens UP504</name>
    <dbReference type="NCBI Taxonomy" id="1448309"/>
    <lineage>
        <taxon>Eukaryota</taxon>
        <taxon>Fungi</taxon>
        <taxon>Dikarya</taxon>
        <taxon>Basidiomycota</taxon>
        <taxon>Agaricomycotina</taxon>
        <taxon>Agaricomycetes</taxon>
        <taxon>Cantharellales</taxon>
        <taxon>Hydnaceae</taxon>
        <taxon>Hydnum</taxon>
    </lineage>
</organism>
<comment type="caution">
    <text evidence="1">The sequence shown here is derived from an EMBL/GenBank/DDBJ whole genome shotgun (WGS) entry which is preliminary data.</text>
</comment>
<keyword evidence="2" id="KW-1185">Reference proteome</keyword>
<dbReference type="EMBL" id="MU129354">
    <property type="protein sequence ID" value="KAF9503460.1"/>
    <property type="molecule type" value="Genomic_DNA"/>
</dbReference>
<sequence>MGKPTGEHWSLGQIRWWGGWSDGESKNVVIKYLLDEVDFGENDHSDAMAPVQEYCNESLNGE</sequence>
<evidence type="ECO:0000313" key="1">
    <source>
        <dbReference type="EMBL" id="KAF9503460.1"/>
    </source>
</evidence>
<gene>
    <name evidence="1" type="ORF">BS47DRAFT_1279897</name>
</gene>
<dbReference type="AlphaFoldDB" id="A0A9P6ADQ3"/>
<name>A0A9P6ADQ3_9AGAM</name>
<protein>
    <submittedName>
        <fullName evidence="1">Uncharacterized protein</fullName>
    </submittedName>
</protein>
<feature type="non-terminal residue" evidence="1">
    <location>
        <position position="62"/>
    </location>
</feature>
<reference evidence="1" key="1">
    <citation type="journal article" date="2020" name="Nat. Commun.">
        <title>Large-scale genome sequencing of mycorrhizal fungi provides insights into the early evolution of symbiotic traits.</title>
        <authorList>
            <person name="Miyauchi S."/>
            <person name="Kiss E."/>
            <person name="Kuo A."/>
            <person name="Drula E."/>
            <person name="Kohler A."/>
            <person name="Sanchez-Garcia M."/>
            <person name="Morin E."/>
            <person name="Andreopoulos B."/>
            <person name="Barry K.W."/>
            <person name="Bonito G."/>
            <person name="Buee M."/>
            <person name="Carver A."/>
            <person name="Chen C."/>
            <person name="Cichocki N."/>
            <person name="Clum A."/>
            <person name="Culley D."/>
            <person name="Crous P.W."/>
            <person name="Fauchery L."/>
            <person name="Girlanda M."/>
            <person name="Hayes R.D."/>
            <person name="Keri Z."/>
            <person name="LaButti K."/>
            <person name="Lipzen A."/>
            <person name="Lombard V."/>
            <person name="Magnuson J."/>
            <person name="Maillard F."/>
            <person name="Murat C."/>
            <person name="Nolan M."/>
            <person name="Ohm R.A."/>
            <person name="Pangilinan J."/>
            <person name="Pereira M.F."/>
            <person name="Perotto S."/>
            <person name="Peter M."/>
            <person name="Pfister S."/>
            <person name="Riley R."/>
            <person name="Sitrit Y."/>
            <person name="Stielow J.B."/>
            <person name="Szollosi G."/>
            <person name="Zifcakova L."/>
            <person name="Stursova M."/>
            <person name="Spatafora J.W."/>
            <person name="Tedersoo L."/>
            <person name="Vaario L.M."/>
            <person name="Yamada A."/>
            <person name="Yan M."/>
            <person name="Wang P."/>
            <person name="Xu J."/>
            <person name="Bruns T."/>
            <person name="Baldrian P."/>
            <person name="Vilgalys R."/>
            <person name="Dunand C."/>
            <person name="Henrissat B."/>
            <person name="Grigoriev I.V."/>
            <person name="Hibbett D."/>
            <person name="Nagy L.G."/>
            <person name="Martin F.M."/>
        </authorList>
    </citation>
    <scope>NUCLEOTIDE SEQUENCE</scope>
    <source>
        <strain evidence="1">UP504</strain>
    </source>
</reference>
<dbReference type="Proteomes" id="UP000886523">
    <property type="component" value="Unassembled WGS sequence"/>
</dbReference>
<proteinExistence type="predicted"/>
<evidence type="ECO:0000313" key="2">
    <source>
        <dbReference type="Proteomes" id="UP000886523"/>
    </source>
</evidence>